<evidence type="ECO:0000313" key="1">
    <source>
        <dbReference type="EMBL" id="KIZ38084.1"/>
    </source>
</evidence>
<organism evidence="1 2">
    <name type="scientific">Stutzerimonas stutzeri</name>
    <name type="common">Pseudomonas stutzeri</name>
    <dbReference type="NCBI Taxonomy" id="316"/>
    <lineage>
        <taxon>Bacteria</taxon>
        <taxon>Pseudomonadati</taxon>
        <taxon>Pseudomonadota</taxon>
        <taxon>Gammaproteobacteria</taxon>
        <taxon>Pseudomonadales</taxon>
        <taxon>Pseudomonadaceae</taxon>
        <taxon>Stutzerimonas</taxon>
    </lineage>
</organism>
<sequence length="124" mass="13563">MPIRRLHTETRYSEAVIHNGAVYLSGQLADDLTGDIREQTRETLSSIERLLDEAGTSKTRLLSATIHLKDIAADYAGMNEVWDAWITPGTAPARTTVQALMYSPDVRVEITVVAAMPDLAGPVL</sequence>
<proteinExistence type="predicted"/>
<dbReference type="Proteomes" id="UP000032439">
    <property type="component" value="Unassembled WGS sequence"/>
</dbReference>
<dbReference type="RefSeq" id="WP_003297843.1">
    <property type="nucleotide sequence ID" value="NZ_CP066045.1"/>
</dbReference>
<dbReference type="Pfam" id="PF01042">
    <property type="entry name" value="Ribonuc_L-PSP"/>
    <property type="match status" value="1"/>
</dbReference>
<dbReference type="CDD" id="cd06150">
    <property type="entry name" value="YjgF_YER057c_UK114_like_2"/>
    <property type="match status" value="1"/>
</dbReference>
<dbReference type="PANTHER" id="PTHR47328:SF1">
    <property type="entry name" value="RUTC FAMILY PROTEIN YOAB"/>
    <property type="match status" value="1"/>
</dbReference>
<comment type="caution">
    <text evidence="1">The sequence shown here is derived from an EMBL/GenBank/DDBJ whole genome shotgun (WGS) entry which is preliminary data.</text>
</comment>
<dbReference type="EMBL" id="JXXD01000021">
    <property type="protein sequence ID" value="KIZ38084.1"/>
    <property type="molecule type" value="Genomic_DNA"/>
</dbReference>
<dbReference type="PANTHER" id="PTHR47328">
    <property type="match status" value="1"/>
</dbReference>
<dbReference type="InterPro" id="IPR035959">
    <property type="entry name" value="RutC-like_sf"/>
</dbReference>
<dbReference type="InterPro" id="IPR006175">
    <property type="entry name" value="YjgF/YER057c/UK114"/>
</dbReference>
<reference evidence="1 2" key="1">
    <citation type="submission" date="2014-11" db="EMBL/GenBank/DDBJ databases">
        <title>Genomics and ecophysiology of heterotrophic nitrogen fixing bacteria isolated from estuarine surface water.</title>
        <authorList>
            <person name="Bentzon-Tilia M."/>
            <person name="Severin I."/>
            <person name="Hansen L.H."/>
            <person name="Riemann L."/>
        </authorList>
    </citation>
    <scope>NUCLEOTIDE SEQUENCE [LARGE SCALE GENOMIC DNA]</scope>
    <source>
        <strain evidence="1 2">BAL361</strain>
    </source>
</reference>
<gene>
    <name evidence="1" type="ORF">LO50_02925</name>
</gene>
<protein>
    <submittedName>
        <fullName evidence="1">Endoribonuclease</fullName>
    </submittedName>
</protein>
<accession>A0A0D7EB47</accession>
<dbReference type="InterPro" id="IPR035709">
    <property type="entry name" value="YoaB-like"/>
</dbReference>
<dbReference type="AlphaFoldDB" id="A0A0D7EB47"/>
<dbReference type="Gene3D" id="3.30.1330.40">
    <property type="entry name" value="RutC-like"/>
    <property type="match status" value="1"/>
</dbReference>
<dbReference type="SUPFAM" id="SSF55298">
    <property type="entry name" value="YjgF-like"/>
    <property type="match status" value="1"/>
</dbReference>
<name>A0A0D7EB47_STUST</name>
<dbReference type="PATRIC" id="fig|316.110.peg.1961"/>
<evidence type="ECO:0000313" key="2">
    <source>
        <dbReference type="Proteomes" id="UP000032439"/>
    </source>
</evidence>